<evidence type="ECO:0000313" key="3">
    <source>
        <dbReference type="Proteomes" id="UP000726737"/>
    </source>
</evidence>
<dbReference type="Proteomes" id="UP000726737">
    <property type="component" value="Unassembled WGS sequence"/>
</dbReference>
<organism evidence="2 3">
    <name type="scientific">Mortierella polycephala</name>
    <dbReference type="NCBI Taxonomy" id="41804"/>
    <lineage>
        <taxon>Eukaryota</taxon>
        <taxon>Fungi</taxon>
        <taxon>Fungi incertae sedis</taxon>
        <taxon>Mucoromycota</taxon>
        <taxon>Mortierellomycotina</taxon>
        <taxon>Mortierellomycetes</taxon>
        <taxon>Mortierellales</taxon>
        <taxon>Mortierellaceae</taxon>
        <taxon>Mortierella</taxon>
    </lineage>
</organism>
<comment type="caution">
    <text evidence="2">The sequence shown here is derived from an EMBL/GenBank/DDBJ whole genome shotgun (WGS) entry which is preliminary data.</text>
</comment>
<dbReference type="InterPro" id="IPR052394">
    <property type="entry name" value="LRR-containing"/>
</dbReference>
<keyword evidence="3" id="KW-1185">Reference proteome</keyword>
<feature type="non-terminal residue" evidence="2">
    <location>
        <position position="589"/>
    </location>
</feature>
<feature type="coiled-coil region" evidence="1">
    <location>
        <begin position="13"/>
        <end position="74"/>
    </location>
</feature>
<reference evidence="2" key="1">
    <citation type="journal article" date="2020" name="Fungal Divers.">
        <title>Resolving the Mortierellaceae phylogeny through synthesis of multi-gene phylogenetics and phylogenomics.</title>
        <authorList>
            <person name="Vandepol N."/>
            <person name="Liber J."/>
            <person name="Desiro A."/>
            <person name="Na H."/>
            <person name="Kennedy M."/>
            <person name="Barry K."/>
            <person name="Grigoriev I.V."/>
            <person name="Miller A.N."/>
            <person name="O'Donnell K."/>
            <person name="Stajich J.E."/>
            <person name="Bonito G."/>
        </authorList>
    </citation>
    <scope>NUCLEOTIDE SEQUENCE</scope>
    <source>
        <strain evidence="2">KOD948</strain>
    </source>
</reference>
<dbReference type="InterPro" id="IPR001611">
    <property type="entry name" value="Leu-rich_rpt"/>
</dbReference>
<dbReference type="PANTHER" id="PTHR24114">
    <property type="entry name" value="LEUCINE RICH REPEAT FAMILY PROTEIN"/>
    <property type="match status" value="1"/>
</dbReference>
<dbReference type="AlphaFoldDB" id="A0A9P6TUF3"/>
<name>A0A9P6TUF3_9FUNG</name>
<gene>
    <name evidence="2" type="ORF">BG011_002002</name>
</gene>
<evidence type="ECO:0000313" key="2">
    <source>
        <dbReference type="EMBL" id="KAG0247101.1"/>
    </source>
</evidence>
<dbReference type="SMART" id="SM00368">
    <property type="entry name" value="LRR_RI"/>
    <property type="match status" value="5"/>
</dbReference>
<proteinExistence type="predicted"/>
<dbReference type="EMBL" id="JAAAJA010001599">
    <property type="protein sequence ID" value="KAG0247101.1"/>
    <property type="molecule type" value="Genomic_DNA"/>
</dbReference>
<accession>A0A9P6TUF3</accession>
<protein>
    <submittedName>
        <fullName evidence="2">Uncharacterized protein</fullName>
    </submittedName>
</protein>
<dbReference type="OrthoDB" id="2444617at2759"/>
<keyword evidence="1" id="KW-0175">Coiled coil</keyword>
<sequence>MNEFKDGQVAPGQVELSQELIGHSKELKELKELKVLMVKNIRLTEQELKEQKKVHKLQEALSAKQEEIKQLQIQGLGQLAVLQSRVQAYPSGWDVLQPFTHKYRLYFLCECGEHTKSINSKSKIPHHIHLAKHEGYEIARPSEFFQQYGPYVLTILKMLKFGVTVAGVAMPALSQLVSPDFLGQTIAGLKELQDNIVPGADQVINWMDKVSMDDGEGIEGATEHKENKEALEGADLRKLETFLRRNDGNKVLGNLYRTVTDEGHVKWVCIDHYRENYQENAVKEFRRMLESVGGSFDENVGRVEVKLRSRGLAEEFCSALGKAKSVQDLDICLDWACSKSDLEVLEEALKKSRASIFRLELRQFQTSLGSKVLSTPPQCGVLFRIIELPNMKVIHIVLPKGFAKLSSLQSKKPAHLHKLSIEMVVPAIVGKEVRILADTLKTNSTLITLNLDSNLIGFSWFGDNGALALSEALKTNSTLITLRLSDNSIGSNGALALSEALKTNSTLTTLYLSSNSIGDNGALALSEALKTNSTLITLNLYYNSIGSNGALALSEALKTNSTLSTLELSSNRIGYNGALALSEARKTTR</sequence>
<dbReference type="SUPFAM" id="SSF52047">
    <property type="entry name" value="RNI-like"/>
    <property type="match status" value="1"/>
</dbReference>
<evidence type="ECO:0000256" key="1">
    <source>
        <dbReference type="SAM" id="Coils"/>
    </source>
</evidence>
<dbReference type="PANTHER" id="PTHR24114:SF2">
    <property type="entry name" value="F-BOX DOMAIN-CONTAINING PROTEIN-RELATED"/>
    <property type="match status" value="1"/>
</dbReference>
<dbReference type="Gene3D" id="3.80.10.10">
    <property type="entry name" value="Ribonuclease Inhibitor"/>
    <property type="match status" value="2"/>
</dbReference>
<dbReference type="Pfam" id="PF13516">
    <property type="entry name" value="LRR_6"/>
    <property type="match status" value="4"/>
</dbReference>
<dbReference type="InterPro" id="IPR032675">
    <property type="entry name" value="LRR_dom_sf"/>
</dbReference>